<dbReference type="RefSeq" id="WP_159064658.1">
    <property type="nucleotide sequence ID" value="NZ_BDQI01000060.1"/>
</dbReference>
<sequence>MKDLEGIGAVASAGVAAVGIVATLLLGRWALRGAQDAAHAGQAQAAATYQAALDAVQAQSQSDHQQWRRGIQREAYAAFLQSVLSYKDGARDDLRRASGTEETRACIAALRALETDMSQRAWVVRLEGPDEVASAAMTLQTSAKILVIIEENHARRMAAMTDLNLRNRTHPQEVTRIWELIPVAQSSWRSIGTPEDTSTAALAELRDLFTACELSPGLISTLCEPHEPASGDHPSFDEASRDFIRAAREALHSEGLPAV</sequence>
<reference evidence="3" key="1">
    <citation type="submission" date="2017-05" db="EMBL/GenBank/DDBJ databases">
        <title>Streptomyces olivochromogenes NBRC 3561 whole genome shotgun sequence.</title>
        <authorList>
            <person name="Dohra H."/>
            <person name="Kodani S."/>
        </authorList>
    </citation>
    <scope>NUCLEOTIDE SEQUENCE [LARGE SCALE GENOMIC DNA]</scope>
    <source>
        <strain evidence="3">NBRC 3561</strain>
    </source>
</reference>
<gene>
    <name evidence="2" type="ORF">SO3561_10228</name>
</gene>
<comment type="caution">
    <text evidence="2">The sequence shown here is derived from an EMBL/GenBank/DDBJ whole genome shotgun (WGS) entry which is preliminary data.</text>
</comment>
<organism evidence="2 3">
    <name type="scientific">Streptomyces olivochromogenes</name>
    <dbReference type="NCBI Taxonomy" id="1963"/>
    <lineage>
        <taxon>Bacteria</taxon>
        <taxon>Bacillati</taxon>
        <taxon>Actinomycetota</taxon>
        <taxon>Actinomycetes</taxon>
        <taxon>Kitasatosporales</taxon>
        <taxon>Streptomycetaceae</taxon>
        <taxon>Streptomyces</taxon>
    </lineage>
</organism>
<evidence type="ECO:0000313" key="3">
    <source>
        <dbReference type="Proteomes" id="UP000217446"/>
    </source>
</evidence>
<dbReference type="Proteomes" id="UP000217446">
    <property type="component" value="Unassembled WGS sequence"/>
</dbReference>
<name>A0A286PGH4_STROL</name>
<keyword evidence="1" id="KW-0472">Membrane</keyword>
<keyword evidence="1" id="KW-1133">Transmembrane helix</keyword>
<dbReference type="EMBL" id="BDQI01000060">
    <property type="protein sequence ID" value="GAX58653.1"/>
    <property type="molecule type" value="Genomic_DNA"/>
</dbReference>
<accession>A0A286PGH4</accession>
<keyword evidence="3" id="KW-1185">Reference proteome</keyword>
<feature type="transmembrane region" description="Helical" evidence="1">
    <location>
        <begin position="6"/>
        <end position="26"/>
    </location>
</feature>
<dbReference type="AlphaFoldDB" id="A0A286PGH4"/>
<protein>
    <submittedName>
        <fullName evidence="2">Uncharacterized protein</fullName>
    </submittedName>
</protein>
<evidence type="ECO:0000313" key="2">
    <source>
        <dbReference type="EMBL" id="GAX58653.1"/>
    </source>
</evidence>
<proteinExistence type="predicted"/>
<evidence type="ECO:0000256" key="1">
    <source>
        <dbReference type="SAM" id="Phobius"/>
    </source>
</evidence>
<keyword evidence="1" id="KW-0812">Transmembrane</keyword>